<evidence type="ECO:0008006" key="4">
    <source>
        <dbReference type="Google" id="ProtNLM"/>
    </source>
</evidence>
<name>A0ABM9NVH2_9FLAO</name>
<organism evidence="2 3">
    <name type="scientific">Tenacibaculum platacis</name>
    <dbReference type="NCBI Taxonomy" id="3137852"/>
    <lineage>
        <taxon>Bacteria</taxon>
        <taxon>Pseudomonadati</taxon>
        <taxon>Bacteroidota</taxon>
        <taxon>Flavobacteriia</taxon>
        <taxon>Flavobacteriales</taxon>
        <taxon>Flavobacteriaceae</taxon>
        <taxon>Tenacibaculum</taxon>
    </lineage>
</organism>
<dbReference type="RefSeq" id="WP_348710822.1">
    <property type="nucleotide sequence ID" value="NZ_CAXIXY010000003.1"/>
</dbReference>
<sequence length="472" mass="55276">MIKNFFVLVLSLLSTALIANENLTETIKLEKHYKVENTFSGDLYENTSFHFIFAKNKKTKEKEILGYLYNGAQVEKLENIYSKKELSIISFHSTTSHLTVLFSYKEKKDEFLKRVVYDLSTKKITENESSSNEDMEASFRTKNKSVLIFKNDDKIFFRSFTGDKKAKESLYTFKDDKDPIKTFFEDNHISTIKTDEFVANGSTSELKAYLENDKIIFTKEDEKQNKCAVLALSLSEETIIPQPILNFKNTNPNKKFKKTVSYYSNGKLFLVSLSKKIGGLKIFDITKNEELNSIAFDENLVSQLKTSAAFDGIEKFLKNAGKNKYNPTVTVNKTTSDKLVIRMDYVDVNYGYKYNWWWHHQQFFMWQQQFHMQQMQMNMPSGFGPSQPEYFFPSITKDEKHYFELLIDLNGKLLNEELPRTMYNEVDKKQFVDTLEKIKSIKHESSCFLKDSFRYIGYSKKLKSFIFQTNKI</sequence>
<comment type="caution">
    <text evidence="2">The sequence shown here is derived from an EMBL/GenBank/DDBJ whole genome shotgun (WGS) entry which is preliminary data.</text>
</comment>
<keyword evidence="3" id="KW-1185">Reference proteome</keyword>
<accession>A0ABM9NVH2</accession>
<dbReference type="Proteomes" id="UP001497416">
    <property type="component" value="Unassembled WGS sequence"/>
</dbReference>
<feature type="chain" id="PRO_5046688813" description="WD40 repeat protein" evidence="1">
    <location>
        <begin position="20"/>
        <end position="472"/>
    </location>
</feature>
<reference evidence="2 3" key="1">
    <citation type="submission" date="2024-05" db="EMBL/GenBank/DDBJ databases">
        <authorList>
            <person name="Duchaud E."/>
        </authorList>
    </citation>
    <scope>NUCLEOTIDE SEQUENCE [LARGE SCALE GENOMIC DNA]</scope>
    <source>
        <strain evidence="2">Ena-SAMPLE-TAB-13-05-2024-13:56:06:370-140302</strain>
    </source>
</reference>
<gene>
    <name evidence="2" type="ORF">T190607A01A_11046</name>
</gene>
<dbReference type="EMBL" id="CAXIXY010000003">
    <property type="protein sequence ID" value="CAL2080540.1"/>
    <property type="molecule type" value="Genomic_DNA"/>
</dbReference>
<evidence type="ECO:0000313" key="3">
    <source>
        <dbReference type="Proteomes" id="UP001497416"/>
    </source>
</evidence>
<keyword evidence="1" id="KW-0732">Signal</keyword>
<proteinExistence type="predicted"/>
<evidence type="ECO:0000256" key="1">
    <source>
        <dbReference type="SAM" id="SignalP"/>
    </source>
</evidence>
<evidence type="ECO:0000313" key="2">
    <source>
        <dbReference type="EMBL" id="CAL2080540.1"/>
    </source>
</evidence>
<feature type="signal peptide" evidence="1">
    <location>
        <begin position="1"/>
        <end position="19"/>
    </location>
</feature>
<protein>
    <recommendedName>
        <fullName evidence="4">WD40 repeat protein</fullName>
    </recommendedName>
</protein>